<keyword evidence="2" id="KW-0396">Initiation factor</keyword>
<evidence type="ECO:0000256" key="1">
    <source>
        <dbReference type="ARBA" id="ARBA00010098"/>
    </source>
</evidence>
<dbReference type="InterPro" id="IPR007991">
    <property type="entry name" value="RNA_pol_I_trans_ini_fac_RRN3"/>
</dbReference>
<proteinExistence type="inferred from homology"/>
<keyword evidence="3" id="KW-1185">Reference proteome</keyword>
<dbReference type="EMBL" id="KN549358">
    <property type="protein sequence ID" value="KHJ98091.1"/>
    <property type="molecule type" value="Genomic_DNA"/>
</dbReference>
<dbReference type="AlphaFoldDB" id="A0A0B1TPS4"/>
<dbReference type="Pfam" id="PF05327">
    <property type="entry name" value="RRN3"/>
    <property type="match status" value="1"/>
</dbReference>
<dbReference type="GO" id="GO:0001042">
    <property type="term" value="F:RNA polymerase I core binding"/>
    <property type="evidence" value="ECO:0007669"/>
    <property type="project" value="TreeGrafter"/>
</dbReference>
<dbReference type="GO" id="GO:0003743">
    <property type="term" value="F:translation initiation factor activity"/>
    <property type="evidence" value="ECO:0007669"/>
    <property type="project" value="UniProtKB-KW"/>
</dbReference>
<feature type="non-terminal residue" evidence="2">
    <location>
        <position position="1"/>
    </location>
</feature>
<dbReference type="Proteomes" id="UP000053660">
    <property type="component" value="Unassembled WGS sequence"/>
</dbReference>
<name>A0A0B1TPS4_OESDE</name>
<protein>
    <submittedName>
        <fullName evidence="2">RNA polymerase I specific transcription initiation factor RRN3</fullName>
    </submittedName>
</protein>
<dbReference type="GO" id="GO:0006361">
    <property type="term" value="P:transcription initiation at RNA polymerase I promoter"/>
    <property type="evidence" value="ECO:0007669"/>
    <property type="project" value="InterPro"/>
</dbReference>
<sequence>LFQRLNWHVIPEEIFEKFVNTLCDISIRQVCHTEAIYAAAVNSLIPVVKENAETETMEPALSIEDQTRLYNFAHRIIAHILKCFPMSGKALLRVFRVSVPHISHDSHRFIGYIRNLVQCIEYIGKLRAEVWEIIIDQMITCDNMLTKLESRDERKSNLDSTIFAMDEDQRKGNESEENDRLAKLDGGVRDVLCYIACKHSIDREFFEDTKWLSLSDESTTEELFTIFLSLLESRMLLSVHVRFTSFLWLYFSNINESYASRTLDLLWSVIVRPQVAQADVAKAHGAAAYLAAFLARANYLDVRVSMSWMFRIVKWCLQYIDSCGIASKQVVPGVIRHGTFYALCQAFFIIFSFRYREVVQNGGMDEIGRWGVSRIVHSPLDPLKYVSGPVGQCFAAISRSLQLVYCNHVLPLESDSRLPFEPMFPFDSYKLKSSVDLIKPLLRRFSPLAEDKNEVTSVLRCSKLRLSQDESMDFLDNEDEIMASFSTCTPIMTQCINHPSMFTIYSTSPGLRHFESTMG</sequence>
<dbReference type="OrthoDB" id="26970at2759"/>
<dbReference type="PANTHER" id="PTHR12790">
    <property type="entry name" value="TRANSCRIPTION INITIATION FACTOR IA RRN3"/>
    <property type="match status" value="1"/>
</dbReference>
<keyword evidence="2" id="KW-0648">Protein biosynthesis</keyword>
<dbReference type="GO" id="GO:0001181">
    <property type="term" value="F:RNA polymerase I general transcription initiation factor activity"/>
    <property type="evidence" value="ECO:0007669"/>
    <property type="project" value="InterPro"/>
</dbReference>
<dbReference type="GO" id="GO:0005634">
    <property type="term" value="C:nucleus"/>
    <property type="evidence" value="ECO:0007669"/>
    <property type="project" value="TreeGrafter"/>
</dbReference>
<evidence type="ECO:0000313" key="2">
    <source>
        <dbReference type="EMBL" id="KHJ98091.1"/>
    </source>
</evidence>
<dbReference type="PANTHER" id="PTHR12790:SF0">
    <property type="entry name" value="RNA POLYMERASE I-SPECIFIC TRANSCRIPTION INITIATION FACTOR RRN3-RELATED"/>
    <property type="match status" value="1"/>
</dbReference>
<comment type="similarity">
    <text evidence="1">Belongs to the RRN3 family.</text>
</comment>
<organism evidence="2 3">
    <name type="scientific">Oesophagostomum dentatum</name>
    <name type="common">Nodular worm</name>
    <dbReference type="NCBI Taxonomy" id="61180"/>
    <lineage>
        <taxon>Eukaryota</taxon>
        <taxon>Metazoa</taxon>
        <taxon>Ecdysozoa</taxon>
        <taxon>Nematoda</taxon>
        <taxon>Chromadorea</taxon>
        <taxon>Rhabditida</taxon>
        <taxon>Rhabditina</taxon>
        <taxon>Rhabditomorpha</taxon>
        <taxon>Strongyloidea</taxon>
        <taxon>Strongylidae</taxon>
        <taxon>Oesophagostomum</taxon>
    </lineage>
</organism>
<gene>
    <name evidence="2" type="ORF">OESDEN_01934</name>
</gene>
<reference evidence="2 3" key="1">
    <citation type="submission" date="2014-03" db="EMBL/GenBank/DDBJ databases">
        <title>Draft genome of the hookworm Oesophagostomum dentatum.</title>
        <authorList>
            <person name="Mitreva M."/>
        </authorList>
    </citation>
    <scope>NUCLEOTIDE SEQUENCE [LARGE SCALE GENOMIC DNA]</scope>
    <source>
        <strain evidence="2 3">OD-Hann</strain>
    </source>
</reference>
<accession>A0A0B1TPS4</accession>
<evidence type="ECO:0000313" key="3">
    <source>
        <dbReference type="Proteomes" id="UP000053660"/>
    </source>
</evidence>